<evidence type="ECO:0000313" key="2">
    <source>
        <dbReference type="Proteomes" id="UP001204772"/>
    </source>
</evidence>
<evidence type="ECO:0000313" key="1">
    <source>
        <dbReference type="EMBL" id="MCP1383087.1"/>
    </source>
</evidence>
<dbReference type="RefSeq" id="WP_253527671.1">
    <property type="nucleotide sequence ID" value="NZ_JAMZEL010000004.1"/>
</dbReference>
<reference evidence="1 2" key="1">
    <citation type="submission" date="2022-06" db="EMBL/GenBank/DDBJ databases">
        <title>Runella sp. S5 genome sequencing.</title>
        <authorList>
            <person name="Park S."/>
        </authorList>
    </citation>
    <scope>NUCLEOTIDE SEQUENCE [LARGE SCALE GENOMIC DNA]</scope>
    <source>
        <strain evidence="1 2">S5</strain>
    </source>
</reference>
<proteinExistence type="predicted"/>
<accession>A0ABT1FRG0</accession>
<dbReference type="InterPro" id="IPR046732">
    <property type="entry name" value="DUF6624"/>
</dbReference>
<sequence>MKIYVIFFLIIGIGIEKITYCQNLREDYESKTKVADSLYNLKDYRNAATKYSIIFQENGGLGYVDDRYKAACSWALINEPDSSFYQLFRIATKGKYDEYEKIINEPNFETLHKHEQWSKLLAIIHKNKEEKEKNYNRMLIAALDTIFEEDQKYRLQIKSIKEKYGADSDQMNEIFRIIELKDSINLLKVQNILDKYGWLGPDIIKEKGSTTLFLVIQHADLSTQIKYLPILKEAVKKGKAENSALALLEDRIALQQEKCQIYGTQIEYDSKTQTYYIPSLCDAMNVDKRREEVGLGPIAEYVKHWNIIWDSEAYIKNQKKIK</sequence>
<dbReference type="Proteomes" id="UP001204772">
    <property type="component" value="Unassembled WGS sequence"/>
</dbReference>
<name>A0ABT1FRG0_9BACT</name>
<comment type="caution">
    <text evidence="1">The sequence shown here is derived from an EMBL/GenBank/DDBJ whole genome shotgun (WGS) entry which is preliminary data.</text>
</comment>
<dbReference type="Pfam" id="PF20329">
    <property type="entry name" value="DUF6624"/>
    <property type="match status" value="1"/>
</dbReference>
<gene>
    <name evidence="1" type="ORF">NCI00_11655</name>
</gene>
<protein>
    <submittedName>
        <fullName evidence="1">Uncharacterized protein</fullName>
    </submittedName>
</protein>
<dbReference type="EMBL" id="JAMZEL010000004">
    <property type="protein sequence ID" value="MCP1383087.1"/>
    <property type="molecule type" value="Genomic_DNA"/>
</dbReference>
<keyword evidence="2" id="KW-1185">Reference proteome</keyword>
<organism evidence="1 2">
    <name type="scientific">Runella salmonicolor</name>
    <dbReference type="NCBI Taxonomy" id="2950278"/>
    <lineage>
        <taxon>Bacteria</taxon>
        <taxon>Pseudomonadati</taxon>
        <taxon>Bacteroidota</taxon>
        <taxon>Cytophagia</taxon>
        <taxon>Cytophagales</taxon>
        <taxon>Spirosomataceae</taxon>
        <taxon>Runella</taxon>
    </lineage>
</organism>